<comment type="subcellular location">
    <subcellularLocation>
        <location evidence="1">Membrane</location>
        <topology evidence="1">Multi-pass membrane protein</topology>
    </subcellularLocation>
</comment>
<comment type="similarity">
    <text evidence="2">Belongs to the TspO/BZRP family.</text>
</comment>
<name>A0A0U1NPX8_9RHOB</name>
<dbReference type="Proteomes" id="UP000048949">
    <property type="component" value="Unassembled WGS sequence"/>
</dbReference>
<dbReference type="OrthoDB" id="9795496at2"/>
<sequence length="155" mass="17156">MDWSIFIVFMAASCTAAATGSLFPPDGWYRALNKPRWTPKDWMFPVAWVTLYILSSVAATLVAGREGVGLALAFWAFQIAANTLWSPVFFGLKRIRAAMISLVVLWIAVFGTLVSFWLVLPIAGWMMVPYLAWVSVAGALNWSILRRNPDAVATV</sequence>
<dbReference type="EMBL" id="CVQV01000022">
    <property type="protein sequence ID" value="CRK76509.1"/>
    <property type="molecule type" value="Genomic_DNA"/>
</dbReference>
<protein>
    <submittedName>
        <fullName evidence="7">TspO/MBR family protein</fullName>
    </submittedName>
</protein>
<keyword evidence="3 6" id="KW-0812">Transmembrane</keyword>
<proteinExistence type="inferred from homology"/>
<dbReference type="NCBIfam" id="NF047825">
    <property type="entry name" value="T-richsensTspOAlph"/>
    <property type="match status" value="1"/>
</dbReference>
<dbReference type="AlphaFoldDB" id="A0A0U1NPX8"/>
<keyword evidence="4 6" id="KW-1133">Transmembrane helix</keyword>
<dbReference type="Gene3D" id="1.20.1260.100">
    <property type="entry name" value="TspO/MBR protein"/>
    <property type="match status" value="1"/>
</dbReference>
<dbReference type="InterPro" id="IPR038330">
    <property type="entry name" value="TspO/MBR-related_sf"/>
</dbReference>
<evidence type="ECO:0000256" key="5">
    <source>
        <dbReference type="ARBA" id="ARBA00023136"/>
    </source>
</evidence>
<keyword evidence="8" id="KW-1185">Reference proteome</keyword>
<dbReference type="PANTHER" id="PTHR10057">
    <property type="entry name" value="PERIPHERAL-TYPE BENZODIAZEPINE RECEPTOR"/>
    <property type="match status" value="1"/>
</dbReference>
<dbReference type="CDD" id="cd15904">
    <property type="entry name" value="TSPO_MBR"/>
    <property type="match status" value="1"/>
</dbReference>
<evidence type="ECO:0000256" key="1">
    <source>
        <dbReference type="ARBA" id="ARBA00004141"/>
    </source>
</evidence>
<dbReference type="FunFam" id="1.20.1260.100:FF:000001">
    <property type="entry name" value="translocator protein 2"/>
    <property type="match status" value="1"/>
</dbReference>
<dbReference type="GO" id="GO:0016020">
    <property type="term" value="C:membrane"/>
    <property type="evidence" value="ECO:0007669"/>
    <property type="project" value="UniProtKB-SubCell"/>
</dbReference>
<feature type="transmembrane region" description="Helical" evidence="6">
    <location>
        <begin position="70"/>
        <end position="92"/>
    </location>
</feature>
<dbReference type="GO" id="GO:0033013">
    <property type="term" value="P:tetrapyrrole metabolic process"/>
    <property type="evidence" value="ECO:0007669"/>
    <property type="project" value="UniProtKB-ARBA"/>
</dbReference>
<evidence type="ECO:0000256" key="6">
    <source>
        <dbReference type="SAM" id="Phobius"/>
    </source>
</evidence>
<organism evidence="7 8">
    <name type="scientific">Nereida ignava</name>
    <dbReference type="NCBI Taxonomy" id="282199"/>
    <lineage>
        <taxon>Bacteria</taxon>
        <taxon>Pseudomonadati</taxon>
        <taxon>Pseudomonadota</taxon>
        <taxon>Alphaproteobacteria</taxon>
        <taxon>Rhodobacterales</taxon>
        <taxon>Roseobacteraceae</taxon>
        <taxon>Nereida</taxon>
    </lineage>
</organism>
<dbReference type="RefSeq" id="WP_048599914.1">
    <property type="nucleotide sequence ID" value="NZ_CBFHGK010000011.1"/>
</dbReference>
<evidence type="ECO:0000256" key="3">
    <source>
        <dbReference type="ARBA" id="ARBA00022692"/>
    </source>
</evidence>
<keyword evidence="5 6" id="KW-0472">Membrane</keyword>
<feature type="transmembrane region" description="Helical" evidence="6">
    <location>
        <begin position="127"/>
        <end position="145"/>
    </location>
</feature>
<evidence type="ECO:0000313" key="7">
    <source>
        <dbReference type="EMBL" id="CRK76509.1"/>
    </source>
</evidence>
<feature type="transmembrane region" description="Helical" evidence="6">
    <location>
        <begin position="42"/>
        <end position="63"/>
    </location>
</feature>
<dbReference type="STRING" id="282199.GCA_001049735_02572"/>
<evidence type="ECO:0000256" key="2">
    <source>
        <dbReference type="ARBA" id="ARBA00007524"/>
    </source>
</evidence>
<reference evidence="7 8" key="1">
    <citation type="submission" date="2015-04" db="EMBL/GenBank/DDBJ databases">
        <authorList>
            <person name="Syromyatnikov M.Y."/>
            <person name="Popov V.N."/>
        </authorList>
    </citation>
    <scope>NUCLEOTIDE SEQUENCE [LARGE SCALE GENOMIC DNA]</scope>
    <source>
        <strain evidence="7 8">CECT 5292</strain>
    </source>
</reference>
<dbReference type="InterPro" id="IPR004307">
    <property type="entry name" value="TspO_MBR"/>
</dbReference>
<gene>
    <name evidence="7" type="ORF">NIG5292_02573</name>
</gene>
<evidence type="ECO:0000313" key="8">
    <source>
        <dbReference type="Proteomes" id="UP000048949"/>
    </source>
</evidence>
<accession>A0A0U1NPX8</accession>
<dbReference type="PIRSF" id="PIRSF005859">
    <property type="entry name" value="PBR"/>
    <property type="match status" value="1"/>
</dbReference>
<feature type="transmembrane region" description="Helical" evidence="6">
    <location>
        <begin position="98"/>
        <end position="120"/>
    </location>
</feature>
<evidence type="ECO:0000256" key="4">
    <source>
        <dbReference type="ARBA" id="ARBA00022989"/>
    </source>
</evidence>
<dbReference type="Pfam" id="PF03073">
    <property type="entry name" value="TspO_MBR"/>
    <property type="match status" value="1"/>
</dbReference>
<dbReference type="PANTHER" id="PTHR10057:SF0">
    <property type="entry name" value="TRANSLOCATOR PROTEIN"/>
    <property type="match status" value="1"/>
</dbReference>